<accession>A0A9D1TQJ3</accession>
<dbReference type="Pfam" id="PF02277">
    <property type="entry name" value="DBI_PRT"/>
    <property type="match status" value="1"/>
</dbReference>
<dbReference type="PANTHER" id="PTHR43463:SF1">
    <property type="entry name" value="NICOTINATE-NUCLEOTIDE--DIMETHYLBENZIMIDAZOLE PHOSPHORIBOSYLTRANSFERASE"/>
    <property type="match status" value="1"/>
</dbReference>
<feature type="transmembrane region" description="Helical" evidence="11">
    <location>
        <begin position="280"/>
        <end position="299"/>
    </location>
</feature>
<feature type="active site" description="Proton acceptor" evidence="10">
    <location>
        <position position="337"/>
    </location>
</feature>
<dbReference type="FunFam" id="3.40.50.10210:FF:000001">
    <property type="entry name" value="Nicotinate-nucleotide--dimethylbenzimidazole phosphoribosyltransferase"/>
    <property type="match status" value="1"/>
</dbReference>
<evidence type="ECO:0000313" key="12">
    <source>
        <dbReference type="EMBL" id="HIW01489.1"/>
    </source>
</evidence>
<dbReference type="GO" id="GO:0008939">
    <property type="term" value="F:nicotinate-nucleotide-dimethylbenzimidazole phosphoribosyltransferase activity"/>
    <property type="evidence" value="ECO:0007669"/>
    <property type="project" value="UniProtKB-UniRule"/>
</dbReference>
<dbReference type="AlphaFoldDB" id="A0A9D1TQJ3"/>
<dbReference type="NCBIfam" id="NF000996">
    <property type="entry name" value="PRK00105.1"/>
    <property type="match status" value="1"/>
</dbReference>
<dbReference type="EMBL" id="DXHV01000082">
    <property type="protein sequence ID" value="HIW01489.1"/>
    <property type="molecule type" value="Genomic_DNA"/>
</dbReference>
<sequence length="381" mass="39415">MSAPFSDPWQIFPAGCAIAPLDEEARARALARINDQTKPRGSLGRLEDIAHRLAGMRFPFHVEPARLFTVAGDHGVCSERVSLYPQEVTRQMVANFLAGGAAINALTWASGMDLVIVDAGCCGGPFADERVIDRRLGEGTDNIAHGPAMSMETCCTGLRNGIQLALDAVAAGYRCLAIGEMGIANTTAATALYAHLLGLSVAHVVGPGTGIDQDMLAHKADVVRRALVVNARQLAANGESPDPVRALACLGGFEIVTMAGIILGGAAAGVPVLVDGFISSSAYVAAVLLCPLAASYCFVAHASTEPGHVLALQKLGHNLGDASLTEPLLHLGMHLGEGTGCAAAYPLLRCAVAAYEKMATFSQGTVSDRMPDETGGSACLS</sequence>
<dbReference type="PANTHER" id="PTHR43463">
    <property type="entry name" value="NICOTINATE-NUCLEOTIDE--DIMETHYLBENZIMIDAZOLE PHOSPHORIBOSYLTRANSFERASE"/>
    <property type="match status" value="1"/>
</dbReference>
<evidence type="ECO:0000256" key="6">
    <source>
        <dbReference type="ARBA" id="ARBA00022676"/>
    </source>
</evidence>
<organism evidence="12 13">
    <name type="scientific">Candidatus Desulfovibrio intestinipullorum</name>
    <dbReference type="NCBI Taxonomy" id="2838536"/>
    <lineage>
        <taxon>Bacteria</taxon>
        <taxon>Pseudomonadati</taxon>
        <taxon>Thermodesulfobacteriota</taxon>
        <taxon>Desulfovibrionia</taxon>
        <taxon>Desulfovibrionales</taxon>
        <taxon>Desulfovibrionaceae</taxon>
        <taxon>Desulfovibrio</taxon>
    </lineage>
</organism>
<dbReference type="CDD" id="cd02439">
    <property type="entry name" value="DMB-PRT_CobT"/>
    <property type="match status" value="1"/>
</dbReference>
<keyword evidence="11" id="KW-0812">Transmembrane</keyword>
<evidence type="ECO:0000256" key="9">
    <source>
        <dbReference type="ARBA" id="ARBA00047340"/>
    </source>
</evidence>
<keyword evidence="5 10" id="KW-0169">Cobalamin biosynthesis</keyword>
<comment type="pathway">
    <text evidence="1 10">Nucleoside biosynthesis; alpha-ribazole biosynthesis; alpha-ribazole from 5,6-dimethylbenzimidazole: step 1/2.</text>
</comment>
<evidence type="ECO:0000313" key="13">
    <source>
        <dbReference type="Proteomes" id="UP000886752"/>
    </source>
</evidence>
<dbReference type="Gene3D" id="1.10.1610.10">
    <property type="match status" value="1"/>
</dbReference>
<comment type="caution">
    <text evidence="12">The sequence shown here is derived from an EMBL/GenBank/DDBJ whole genome shotgun (WGS) entry which is preliminary data.</text>
</comment>
<dbReference type="EC" id="2.4.2.21" evidence="3 10"/>
<name>A0A9D1TQJ3_9BACT</name>
<gene>
    <name evidence="10 12" type="primary">cobT</name>
    <name evidence="12" type="ORF">H9894_09950</name>
</gene>
<reference evidence="12" key="2">
    <citation type="submission" date="2021-04" db="EMBL/GenBank/DDBJ databases">
        <authorList>
            <person name="Gilroy R."/>
        </authorList>
    </citation>
    <scope>NUCLEOTIDE SEQUENCE</scope>
    <source>
        <strain evidence="12">ChiHecec2B26-446</strain>
    </source>
</reference>
<evidence type="ECO:0000256" key="10">
    <source>
        <dbReference type="HAMAP-Rule" id="MF_00230"/>
    </source>
</evidence>
<evidence type="ECO:0000256" key="4">
    <source>
        <dbReference type="ARBA" id="ARBA00015486"/>
    </source>
</evidence>
<keyword evidence="7 10" id="KW-0808">Transferase</keyword>
<keyword evidence="11" id="KW-1133">Transmembrane helix</keyword>
<dbReference type="Gene3D" id="3.40.50.10210">
    <property type="match status" value="1"/>
</dbReference>
<evidence type="ECO:0000256" key="2">
    <source>
        <dbReference type="ARBA" id="ARBA00007110"/>
    </source>
</evidence>
<evidence type="ECO:0000256" key="8">
    <source>
        <dbReference type="ARBA" id="ARBA00030686"/>
    </source>
</evidence>
<dbReference type="GO" id="GO:0009236">
    <property type="term" value="P:cobalamin biosynthetic process"/>
    <property type="evidence" value="ECO:0007669"/>
    <property type="project" value="UniProtKB-UniRule"/>
</dbReference>
<reference evidence="12" key="1">
    <citation type="journal article" date="2021" name="PeerJ">
        <title>Extensive microbial diversity within the chicken gut microbiome revealed by metagenomics and culture.</title>
        <authorList>
            <person name="Gilroy R."/>
            <person name="Ravi A."/>
            <person name="Getino M."/>
            <person name="Pursley I."/>
            <person name="Horton D.L."/>
            <person name="Alikhan N.F."/>
            <person name="Baker D."/>
            <person name="Gharbi K."/>
            <person name="Hall N."/>
            <person name="Watson M."/>
            <person name="Adriaenssens E.M."/>
            <person name="Foster-Nyarko E."/>
            <person name="Jarju S."/>
            <person name="Secka A."/>
            <person name="Antonio M."/>
            <person name="Oren A."/>
            <person name="Chaudhuri R.R."/>
            <person name="La Ragione R."/>
            <person name="Hildebrand F."/>
            <person name="Pallen M.J."/>
        </authorList>
    </citation>
    <scope>NUCLEOTIDE SEQUENCE</scope>
    <source>
        <strain evidence="12">ChiHecec2B26-446</strain>
    </source>
</reference>
<feature type="transmembrane region" description="Helical" evidence="11">
    <location>
        <begin position="255"/>
        <end position="274"/>
    </location>
</feature>
<evidence type="ECO:0000256" key="7">
    <source>
        <dbReference type="ARBA" id="ARBA00022679"/>
    </source>
</evidence>
<dbReference type="HAMAP" id="MF_00230">
    <property type="entry name" value="CobT"/>
    <property type="match status" value="1"/>
</dbReference>
<keyword evidence="11" id="KW-0472">Membrane</keyword>
<proteinExistence type="inferred from homology"/>
<dbReference type="SUPFAM" id="SSF52733">
    <property type="entry name" value="Nicotinate mononucleotide:5,6-dimethylbenzimidazole phosphoribosyltransferase (CobT)"/>
    <property type="match status" value="1"/>
</dbReference>
<dbReference type="InterPro" id="IPR023195">
    <property type="entry name" value="Nict_dMeBzImd_PRibTrfase_N"/>
</dbReference>
<comment type="catalytic activity">
    <reaction evidence="9 10">
        <text>5,6-dimethylbenzimidazole + nicotinate beta-D-ribonucleotide = alpha-ribazole 5'-phosphate + nicotinate + H(+)</text>
        <dbReference type="Rhea" id="RHEA:11196"/>
        <dbReference type="ChEBI" id="CHEBI:15378"/>
        <dbReference type="ChEBI" id="CHEBI:15890"/>
        <dbReference type="ChEBI" id="CHEBI:32544"/>
        <dbReference type="ChEBI" id="CHEBI:57502"/>
        <dbReference type="ChEBI" id="CHEBI:57918"/>
        <dbReference type="EC" id="2.4.2.21"/>
    </reaction>
</comment>
<dbReference type="InterPro" id="IPR036087">
    <property type="entry name" value="Nict_dMeBzImd_PRibTrfase_sf"/>
</dbReference>
<evidence type="ECO:0000256" key="5">
    <source>
        <dbReference type="ARBA" id="ARBA00022573"/>
    </source>
</evidence>
<evidence type="ECO:0000256" key="1">
    <source>
        <dbReference type="ARBA" id="ARBA00005049"/>
    </source>
</evidence>
<comment type="similarity">
    <text evidence="2 10">Belongs to the CobT family.</text>
</comment>
<comment type="function">
    <text evidence="10">Catalyzes the synthesis of alpha-ribazole-5'-phosphate from nicotinate mononucleotide (NAMN) and 5,6-dimethylbenzimidazole (DMB).</text>
</comment>
<dbReference type="NCBIfam" id="TIGR03160">
    <property type="entry name" value="cobT_DBIPRT"/>
    <property type="match status" value="1"/>
</dbReference>
<keyword evidence="6 10" id="KW-0328">Glycosyltransferase</keyword>
<dbReference type="InterPro" id="IPR017846">
    <property type="entry name" value="Nict_dMeBzImd_PRibTrfase_bact"/>
</dbReference>
<dbReference type="InterPro" id="IPR003200">
    <property type="entry name" value="Nict_dMeBzImd_PRibTrfase"/>
</dbReference>
<protein>
    <recommendedName>
        <fullName evidence="4 10">Nicotinate-nucleotide--dimethylbenzimidazole phosphoribosyltransferase</fullName>
        <shortName evidence="10">NN:DBI PRT</shortName>
        <ecNumber evidence="3 10">2.4.2.21</ecNumber>
    </recommendedName>
    <alternativeName>
        <fullName evidence="8 10">N(1)-alpha-phosphoribosyltransferase</fullName>
    </alternativeName>
</protein>
<dbReference type="Proteomes" id="UP000886752">
    <property type="component" value="Unassembled WGS sequence"/>
</dbReference>
<evidence type="ECO:0000256" key="3">
    <source>
        <dbReference type="ARBA" id="ARBA00011991"/>
    </source>
</evidence>
<evidence type="ECO:0000256" key="11">
    <source>
        <dbReference type="SAM" id="Phobius"/>
    </source>
</evidence>